<evidence type="ECO:0000256" key="8">
    <source>
        <dbReference type="ARBA" id="ARBA00023180"/>
    </source>
</evidence>
<evidence type="ECO:0000256" key="10">
    <source>
        <dbReference type="RuleBase" id="RU361209"/>
    </source>
</evidence>
<comment type="subcellular location">
    <subcellularLocation>
        <location evidence="1">Cell envelope</location>
    </subcellularLocation>
    <subcellularLocation>
        <location evidence="10">Cell membrane</location>
        <topology evidence="10">Lipid-anchor</topology>
        <topology evidence="10">GPI-anchor</topology>
    </subcellularLocation>
    <subcellularLocation>
        <location evidence="2">Membrane</location>
        <topology evidence="2">Lipid-anchor</topology>
        <topology evidence="2">GPI-anchor</topology>
    </subcellularLocation>
</comment>
<keyword evidence="7 10" id="KW-0472">Membrane</keyword>
<keyword evidence="8" id="KW-0325">Glycoprotein</keyword>
<evidence type="ECO:0000313" key="12">
    <source>
        <dbReference type="EMBL" id="CDP34268.1"/>
    </source>
</evidence>
<dbReference type="EMBL" id="HG937693">
    <property type="protein sequence ID" value="CDP34268.1"/>
    <property type="molecule type" value="Genomic_DNA"/>
</dbReference>
<dbReference type="PhylomeDB" id="A0A060SZZ4"/>
<evidence type="ECO:0000256" key="11">
    <source>
        <dbReference type="SAM" id="MobiDB-lite"/>
    </source>
</evidence>
<protein>
    <recommendedName>
        <fullName evidence="10">1,3-beta-glucanosyltransferase</fullName>
        <ecNumber evidence="10">2.4.1.-</ecNumber>
    </recommendedName>
</protein>
<accession>A0A060SZZ4</accession>
<dbReference type="GO" id="GO:0098552">
    <property type="term" value="C:side of membrane"/>
    <property type="evidence" value="ECO:0007669"/>
    <property type="project" value="UniProtKB-KW"/>
</dbReference>
<dbReference type="AlphaFoldDB" id="A0A060SZZ4"/>
<evidence type="ECO:0000256" key="5">
    <source>
        <dbReference type="ARBA" id="ARBA00022679"/>
    </source>
</evidence>
<name>A0A060SZZ4_BLAAD</name>
<dbReference type="GO" id="GO:0009277">
    <property type="term" value="C:fungal-type cell wall"/>
    <property type="evidence" value="ECO:0007669"/>
    <property type="project" value="UniProtKB-ARBA"/>
</dbReference>
<reference evidence="12" key="2">
    <citation type="submission" date="2014-06" db="EMBL/GenBank/DDBJ databases">
        <title>The complete genome of Blastobotrys (Arxula) adeninivorans LS3 - a yeast of biotechnological interest.</title>
        <authorList>
            <person name="Kunze G."/>
            <person name="Gaillardin C."/>
            <person name="Czernicka M."/>
            <person name="Durrens P."/>
            <person name="Martin T."/>
            <person name="Boer E."/>
            <person name="Gabaldon T."/>
            <person name="Cruz J."/>
            <person name="Talla E."/>
            <person name="Marck C."/>
            <person name="Goffeau A."/>
            <person name="Barbe V."/>
            <person name="Baret P."/>
            <person name="Baronian K."/>
            <person name="Beier S."/>
            <person name="Bleykasten C."/>
            <person name="Bode R."/>
            <person name="Casaregola S."/>
            <person name="Despons L."/>
            <person name="Fairhead C."/>
            <person name="Giersberg M."/>
            <person name="Gierski P."/>
            <person name="Hahnel U."/>
            <person name="Hartmann A."/>
            <person name="Jankowska D."/>
            <person name="Jubin C."/>
            <person name="Jung P."/>
            <person name="Lafontaine I."/>
            <person name="Leh-Louis V."/>
            <person name="Lemaire M."/>
            <person name="Marcet-Houben M."/>
            <person name="Mascher M."/>
            <person name="Morel G."/>
            <person name="Richard G.-F."/>
            <person name="Riechen J."/>
            <person name="Sacerdot C."/>
            <person name="Sarkar A."/>
            <person name="Savel G."/>
            <person name="Schacherer J."/>
            <person name="Sherman D."/>
            <person name="Straub M.-L."/>
            <person name="Stein N."/>
            <person name="Thierry A."/>
            <person name="Trautwein-Schult A."/>
            <person name="Westhof E."/>
            <person name="Worch S."/>
            <person name="Dujon B."/>
            <person name="Souciet J.-L."/>
            <person name="Wincker P."/>
            <person name="Scholz U."/>
            <person name="Neuveglise N."/>
        </authorList>
    </citation>
    <scope>NUCLEOTIDE SEQUENCE</scope>
    <source>
        <strain evidence="12">LS3</strain>
    </source>
</reference>
<dbReference type="SUPFAM" id="SSF51445">
    <property type="entry name" value="(Trans)glycosidases"/>
    <property type="match status" value="1"/>
</dbReference>
<reference evidence="12" key="1">
    <citation type="submission" date="2014-02" db="EMBL/GenBank/DDBJ databases">
        <authorList>
            <person name="Genoscope - CEA"/>
        </authorList>
    </citation>
    <scope>NUCLEOTIDE SEQUENCE</scope>
    <source>
        <strain evidence="12">LS3</strain>
    </source>
</reference>
<gene>
    <name evidence="12" type="ORF">GNLVRS02_ARAD1C08536g</name>
</gene>
<feature type="chain" id="PRO_5005102634" description="1,3-beta-glucanosyltransferase" evidence="10">
    <location>
        <begin position="18"/>
        <end position="465"/>
    </location>
</feature>
<evidence type="ECO:0000256" key="6">
    <source>
        <dbReference type="ARBA" id="ARBA00022729"/>
    </source>
</evidence>
<evidence type="ECO:0000256" key="1">
    <source>
        <dbReference type="ARBA" id="ARBA00004196"/>
    </source>
</evidence>
<dbReference type="PANTHER" id="PTHR31468:SF5">
    <property type="entry name" value="1,3-BETA-GLUCANOSYLTRANSFERASE GAS5"/>
    <property type="match status" value="1"/>
</dbReference>
<proteinExistence type="inferred from homology"/>
<dbReference type="Gene3D" id="3.20.20.80">
    <property type="entry name" value="Glycosidases"/>
    <property type="match status" value="1"/>
</dbReference>
<keyword evidence="4 10" id="KW-0336">GPI-anchor</keyword>
<feature type="region of interest" description="Disordered" evidence="11">
    <location>
        <begin position="323"/>
        <end position="350"/>
    </location>
</feature>
<comment type="similarity">
    <text evidence="3 10">Belongs to the glycosyl hydrolase 72 family.</text>
</comment>
<dbReference type="GO" id="GO:0071970">
    <property type="term" value="P:fungal-type cell wall (1-&gt;3)-beta-D-glucan biosynthetic process"/>
    <property type="evidence" value="ECO:0007669"/>
    <property type="project" value="TreeGrafter"/>
</dbReference>
<keyword evidence="6 10" id="KW-0732">Signal</keyword>
<dbReference type="GO" id="GO:0031505">
    <property type="term" value="P:fungal-type cell wall organization"/>
    <property type="evidence" value="ECO:0007669"/>
    <property type="project" value="TreeGrafter"/>
</dbReference>
<evidence type="ECO:0000256" key="3">
    <source>
        <dbReference type="ARBA" id="ARBA00007528"/>
    </source>
</evidence>
<dbReference type="GO" id="GO:0042124">
    <property type="term" value="F:1,3-beta-glucanosyltransferase activity"/>
    <property type="evidence" value="ECO:0007669"/>
    <property type="project" value="TreeGrafter"/>
</dbReference>
<keyword evidence="9 10" id="KW-0449">Lipoprotein</keyword>
<evidence type="ECO:0000256" key="4">
    <source>
        <dbReference type="ARBA" id="ARBA00022622"/>
    </source>
</evidence>
<dbReference type="PANTHER" id="PTHR31468">
    <property type="entry name" value="1,3-BETA-GLUCANOSYLTRANSFERASE GAS1"/>
    <property type="match status" value="1"/>
</dbReference>
<comment type="function">
    <text evidence="10">Splits internally a 1,3-beta-glucan molecule and transfers the newly generated reducing end (the donor) to the non-reducing end of another 1,3-beta-glucan molecule (the acceptor) forming a 1,3-beta linkage, resulting in the elongation of 1,3-beta-glucan chains in the cell wall.</text>
</comment>
<dbReference type="EC" id="2.4.1.-" evidence="10"/>
<dbReference type="Pfam" id="PF03198">
    <property type="entry name" value="Glyco_hydro_72"/>
    <property type="match status" value="1"/>
</dbReference>
<evidence type="ECO:0000256" key="9">
    <source>
        <dbReference type="ARBA" id="ARBA00023288"/>
    </source>
</evidence>
<feature type="compositionally biased region" description="Low complexity" evidence="11">
    <location>
        <begin position="409"/>
        <end position="431"/>
    </location>
</feature>
<dbReference type="FunFam" id="3.20.20.80:FF:000032">
    <property type="entry name" value="1,3-beta-glucanosyltransferase"/>
    <property type="match status" value="1"/>
</dbReference>
<feature type="signal peptide" evidence="10">
    <location>
        <begin position="1"/>
        <end position="17"/>
    </location>
</feature>
<dbReference type="InterPro" id="IPR017853">
    <property type="entry name" value="GH"/>
</dbReference>
<keyword evidence="5 10" id="KW-0808">Transferase</keyword>
<dbReference type="InterPro" id="IPR004886">
    <property type="entry name" value="Glucanosyltransferase"/>
</dbReference>
<feature type="region of interest" description="Disordered" evidence="11">
    <location>
        <begin position="377"/>
        <end position="433"/>
    </location>
</feature>
<organism evidence="12">
    <name type="scientific">Blastobotrys adeninivorans</name>
    <name type="common">Yeast</name>
    <name type="synonym">Arxula adeninivorans</name>
    <dbReference type="NCBI Taxonomy" id="409370"/>
    <lineage>
        <taxon>Eukaryota</taxon>
        <taxon>Fungi</taxon>
        <taxon>Dikarya</taxon>
        <taxon>Ascomycota</taxon>
        <taxon>Saccharomycotina</taxon>
        <taxon>Dipodascomycetes</taxon>
        <taxon>Dipodascales</taxon>
        <taxon>Trichomonascaceae</taxon>
        <taxon>Blastobotrys</taxon>
    </lineage>
</organism>
<evidence type="ECO:0000256" key="7">
    <source>
        <dbReference type="ARBA" id="ARBA00023136"/>
    </source>
</evidence>
<feature type="compositionally biased region" description="Low complexity" evidence="11">
    <location>
        <begin position="334"/>
        <end position="347"/>
    </location>
</feature>
<sequence length="465" mass="49648">MKVSTLVIAAAATLANAALAPIEIKGNAFYQKGNDTRFYIRGVDYQPGGSSELADPIADAKGCKRDVEYFKELGVNTIRVYSVDSSADHDECMKALDDAGIYLLLDVNTPHQSLNRADPDPSYNAAYLQNVFAIIDKFKDYDNTFGFFAANEVINSVDGANTTEAAPYVKAVVRDMKAYIKAQAKRKIPVGYSAADVQTSRFQQMQYFNCGDEDERIDMFGMNDYSWCGDSSFEKSGYKANVDQYTGYSIPMFFSEFGCNKGTQNGRPFTEIEALYSDKMSSVYSGGLVYEYSQEDSNYGLVELNGDSVKKLKDFDTLKKQFAKVQDPSGDGGASTSSNSTGSPCPSYDEKTWMVKEDDKVPPMPSEAMDYIKHGAGKGLGTAAPDTQAGATSFPPAGSGTANPDSLPSGSGSSSDSSSSGSSSGSSSSSGAAGAVKVPQVFSSTAIIPSVMLAAAFVFGVNTVF</sequence>
<dbReference type="GO" id="GO:0005886">
    <property type="term" value="C:plasma membrane"/>
    <property type="evidence" value="ECO:0007669"/>
    <property type="project" value="UniProtKB-SubCell"/>
</dbReference>
<evidence type="ECO:0000256" key="2">
    <source>
        <dbReference type="ARBA" id="ARBA00004589"/>
    </source>
</evidence>